<dbReference type="Proteomes" id="UP000204221">
    <property type="component" value="Chromosome"/>
</dbReference>
<name>A0A221W2I9_9PSEU</name>
<reference evidence="3 4" key="1">
    <citation type="submission" date="2017-07" db="EMBL/GenBank/DDBJ databases">
        <title>Complete genome sequence of Actinoalloteichus hoggarensis DSM 45943, type strain of Actinoalloteichus hoggarensis.</title>
        <authorList>
            <person name="Ruckert C."/>
            <person name="Nouioui I."/>
            <person name="Willmese J."/>
            <person name="van Wezel G."/>
            <person name="Klenk H.-P."/>
            <person name="Kalinowski J."/>
            <person name="Zotchev S.B."/>
        </authorList>
    </citation>
    <scope>NUCLEOTIDE SEQUENCE [LARGE SCALE GENOMIC DNA]</scope>
    <source>
        <strain evidence="3 4">DSM 45943</strain>
    </source>
</reference>
<evidence type="ECO:0000256" key="1">
    <source>
        <dbReference type="SAM" id="MobiDB-lite"/>
    </source>
</evidence>
<keyword evidence="4" id="KW-1185">Reference proteome</keyword>
<dbReference type="Pfam" id="PF13472">
    <property type="entry name" value="Lipase_GDSL_2"/>
    <property type="match status" value="1"/>
</dbReference>
<dbReference type="KEGG" id="ahg:AHOG_11725"/>
<dbReference type="SUPFAM" id="SSF52266">
    <property type="entry name" value="SGNH hydrolase"/>
    <property type="match status" value="1"/>
</dbReference>
<feature type="domain" description="SGNH hydrolase-type esterase" evidence="2">
    <location>
        <begin position="57"/>
        <end position="231"/>
    </location>
</feature>
<organism evidence="3 4">
    <name type="scientific">Actinoalloteichus hoggarensis</name>
    <dbReference type="NCBI Taxonomy" id="1470176"/>
    <lineage>
        <taxon>Bacteria</taxon>
        <taxon>Bacillati</taxon>
        <taxon>Actinomycetota</taxon>
        <taxon>Actinomycetes</taxon>
        <taxon>Pseudonocardiales</taxon>
        <taxon>Pseudonocardiaceae</taxon>
        <taxon>Actinoalloteichus</taxon>
    </lineage>
</organism>
<dbReference type="CDD" id="cd01836">
    <property type="entry name" value="FeeA_FeeB_like"/>
    <property type="match status" value="1"/>
</dbReference>
<gene>
    <name evidence="3" type="ORF">AHOG_11725</name>
</gene>
<sequence>MRARTLGLLAGTTAAVGLGAAVSQGRRIRREVPRLPEAAGPRRGRAPGAGPPLRMALLGDSTGAGVGVADIRDSLAPRLAESIAARTGRDVHWRLAARLGATARLAHAELLPELDDPGWRPDLVVLALGVNDVTALRSPATWRRDITALVDDVRRRLGDVPLLATGIPPFSRFPALPQPLRTLLAAYAGLLDRGYAAAIRSAEGHHIRVTPAVITGAGFFAADGFHPSVVGVHRWAELLADAAAARWAWNPAPDEPGEPVATQKANVQPKAGQPITESTASPTNNAIR</sequence>
<dbReference type="InterPro" id="IPR013830">
    <property type="entry name" value="SGNH_hydro"/>
</dbReference>
<dbReference type="OrthoDB" id="9804395at2"/>
<feature type="region of interest" description="Disordered" evidence="1">
    <location>
        <begin position="250"/>
        <end position="288"/>
    </location>
</feature>
<dbReference type="AlphaFoldDB" id="A0A221W2I9"/>
<accession>A0A221W2I9</accession>
<dbReference type="InterPro" id="IPR036514">
    <property type="entry name" value="SGNH_hydro_sf"/>
</dbReference>
<evidence type="ECO:0000313" key="4">
    <source>
        <dbReference type="Proteomes" id="UP000204221"/>
    </source>
</evidence>
<dbReference type="EMBL" id="CP022521">
    <property type="protein sequence ID" value="ASO19988.1"/>
    <property type="molecule type" value="Genomic_DNA"/>
</dbReference>
<evidence type="ECO:0000259" key="2">
    <source>
        <dbReference type="Pfam" id="PF13472"/>
    </source>
</evidence>
<dbReference type="RefSeq" id="WP_093941396.1">
    <property type="nucleotide sequence ID" value="NZ_CP022521.1"/>
</dbReference>
<proteinExistence type="predicted"/>
<dbReference type="Gene3D" id="3.40.50.1110">
    <property type="entry name" value="SGNH hydrolase"/>
    <property type="match status" value="1"/>
</dbReference>
<evidence type="ECO:0000313" key="3">
    <source>
        <dbReference type="EMBL" id="ASO19988.1"/>
    </source>
</evidence>
<protein>
    <recommendedName>
        <fullName evidence="2">SGNH hydrolase-type esterase domain-containing protein</fullName>
    </recommendedName>
</protein>
<feature type="compositionally biased region" description="Polar residues" evidence="1">
    <location>
        <begin position="275"/>
        <end position="288"/>
    </location>
</feature>